<protein>
    <submittedName>
        <fullName evidence="4">WD-40 repeat-containing protein</fullName>
    </submittedName>
</protein>
<dbReference type="Gene3D" id="2.130.10.10">
    <property type="entry name" value="YVTN repeat-like/Quinoprotein amine dehydrogenase"/>
    <property type="match status" value="1"/>
</dbReference>
<dbReference type="AlphaFoldDB" id="A0AAD9YJX5"/>
<dbReference type="Proteomes" id="UP001281614">
    <property type="component" value="Unassembled WGS sequence"/>
</dbReference>
<gene>
    <name evidence="4" type="ORF">CKAH01_04348</name>
</gene>
<dbReference type="InterPro" id="IPR015943">
    <property type="entry name" value="WD40/YVTN_repeat-like_dom_sf"/>
</dbReference>
<comment type="caution">
    <text evidence="4">The sequence shown here is derived from an EMBL/GenBank/DDBJ whole genome shotgun (WGS) entry which is preliminary data.</text>
</comment>
<sequence>MAEPDSSVVSTQTLILDLPPSCVEWCPSHPTYLVVGTYNLIKDEPGCTDLENNEVLTGKKPQNRSGSLIIFRLDNGAVHHVQTISHPSAILDLHFCPLSGAQDILAVVSSTGTLSIFRLDPGIDASEPLRHLATSRIANIPEGVLFLSGVWSPHDSSLIALTTSAGEVRVVRLDDLWQIIEGDVTTVLTHSLEAWTVAFSPPEPNISQNGVAGGDAQSDPFIVYSGGDDSAFRYASCVDKKAGGEVSDVAVSPQYPPLNISGHGAGVTAILPIPMRLADGARIVVTGSYDDSMRILAIQPPHETYGLRKFQRLGEKNLGGGVWRLKLIDIREDAGQCCARILASCMHAGAKVVELKGPLHGEDWEIGVLARFEEHQSMNYGSDCVPVSRDGRLICVSTSFYDKRLCLWETTLP</sequence>
<evidence type="ECO:0000256" key="1">
    <source>
        <dbReference type="ARBA" id="ARBA00022574"/>
    </source>
</evidence>
<organism evidence="4 5">
    <name type="scientific">Colletotrichum kahawae</name>
    <name type="common">Coffee berry disease fungus</name>
    <dbReference type="NCBI Taxonomy" id="34407"/>
    <lineage>
        <taxon>Eukaryota</taxon>
        <taxon>Fungi</taxon>
        <taxon>Dikarya</taxon>
        <taxon>Ascomycota</taxon>
        <taxon>Pezizomycotina</taxon>
        <taxon>Sordariomycetes</taxon>
        <taxon>Hypocreomycetidae</taxon>
        <taxon>Glomerellales</taxon>
        <taxon>Glomerellaceae</taxon>
        <taxon>Colletotrichum</taxon>
        <taxon>Colletotrichum gloeosporioides species complex</taxon>
    </lineage>
</organism>
<proteinExistence type="predicted"/>
<name>A0AAD9YJX5_COLKA</name>
<dbReference type="EMBL" id="VYYT01000090">
    <property type="protein sequence ID" value="KAK2770841.1"/>
    <property type="molecule type" value="Genomic_DNA"/>
</dbReference>
<evidence type="ECO:0000313" key="4">
    <source>
        <dbReference type="EMBL" id="KAK2770841.1"/>
    </source>
</evidence>
<dbReference type="SUPFAM" id="SSF101908">
    <property type="entry name" value="Putative isomerase YbhE"/>
    <property type="match status" value="1"/>
</dbReference>
<keyword evidence="2" id="KW-0677">Repeat</keyword>
<dbReference type="GO" id="GO:0061685">
    <property type="term" value="F:diphthine methylesterase activity"/>
    <property type="evidence" value="ECO:0007669"/>
    <property type="project" value="TreeGrafter"/>
</dbReference>
<dbReference type="GO" id="GO:0005737">
    <property type="term" value="C:cytoplasm"/>
    <property type="evidence" value="ECO:0007669"/>
    <property type="project" value="TreeGrafter"/>
</dbReference>
<dbReference type="PANTHER" id="PTHR46042">
    <property type="entry name" value="DIPHTHINE METHYLTRANSFERASE"/>
    <property type="match status" value="1"/>
</dbReference>
<accession>A0AAD9YJX5</accession>
<evidence type="ECO:0000256" key="3">
    <source>
        <dbReference type="ARBA" id="ARBA00043952"/>
    </source>
</evidence>
<dbReference type="GO" id="GO:0017183">
    <property type="term" value="P:protein histidyl modification to diphthamide"/>
    <property type="evidence" value="ECO:0007669"/>
    <property type="project" value="TreeGrafter"/>
</dbReference>
<reference evidence="4" key="1">
    <citation type="submission" date="2023-02" db="EMBL/GenBank/DDBJ databases">
        <title>Colletotrichum kahawae CIFC_Que2 genome sequencing and assembly.</title>
        <authorList>
            <person name="Baroncelli R."/>
        </authorList>
    </citation>
    <scope>NUCLEOTIDE SEQUENCE</scope>
    <source>
        <strain evidence="4">CIFC_Que2</strain>
    </source>
</reference>
<comment type="pathway">
    <text evidence="3">Protein modification.</text>
</comment>
<keyword evidence="1" id="KW-0853">WD repeat</keyword>
<dbReference type="InterPro" id="IPR052415">
    <property type="entry name" value="Diphthine_MTase"/>
</dbReference>
<evidence type="ECO:0000256" key="2">
    <source>
        <dbReference type="ARBA" id="ARBA00022737"/>
    </source>
</evidence>
<keyword evidence="5" id="KW-1185">Reference proteome</keyword>
<dbReference type="PANTHER" id="PTHR46042:SF1">
    <property type="entry name" value="DIPHTHINE METHYLTRANSFERASE"/>
    <property type="match status" value="1"/>
</dbReference>
<evidence type="ECO:0000313" key="5">
    <source>
        <dbReference type="Proteomes" id="UP001281614"/>
    </source>
</evidence>